<dbReference type="EMBL" id="KE125553">
    <property type="protein sequence ID" value="EPB67883.1"/>
    <property type="molecule type" value="Genomic_DNA"/>
</dbReference>
<sequence>MISVIPIIDLHGADQLVANIREDENVLNTVPDLSIVAETGPVCKYLLTSSEKDVPFDAQVIDQYTGAAVIRVKDATNLDCRKSEYELQVVAVRCEDDTIRSEPAKSVCDLIYDK</sequence>
<proteinExistence type="predicted"/>
<name>A0A0D6L9T0_9BILA</name>
<evidence type="ECO:0000313" key="1">
    <source>
        <dbReference type="EMBL" id="EPB67883.1"/>
    </source>
</evidence>
<evidence type="ECO:0008006" key="3">
    <source>
        <dbReference type="Google" id="ProtNLM"/>
    </source>
</evidence>
<keyword evidence="2" id="KW-1185">Reference proteome</keyword>
<dbReference type="AlphaFoldDB" id="A0A0D6L9T0"/>
<evidence type="ECO:0000313" key="2">
    <source>
        <dbReference type="Proteomes" id="UP000054495"/>
    </source>
</evidence>
<accession>A0A0D6L9T0</accession>
<organism evidence="1 2">
    <name type="scientific">Ancylostoma ceylanicum</name>
    <dbReference type="NCBI Taxonomy" id="53326"/>
    <lineage>
        <taxon>Eukaryota</taxon>
        <taxon>Metazoa</taxon>
        <taxon>Ecdysozoa</taxon>
        <taxon>Nematoda</taxon>
        <taxon>Chromadorea</taxon>
        <taxon>Rhabditida</taxon>
        <taxon>Rhabditina</taxon>
        <taxon>Rhabditomorpha</taxon>
        <taxon>Strongyloidea</taxon>
        <taxon>Ancylostomatidae</taxon>
        <taxon>Ancylostomatinae</taxon>
        <taxon>Ancylostoma</taxon>
    </lineage>
</organism>
<protein>
    <recommendedName>
        <fullName evidence="3">Cadherin domain-containing protein</fullName>
    </recommendedName>
</protein>
<dbReference type="Proteomes" id="UP000054495">
    <property type="component" value="Unassembled WGS sequence"/>
</dbReference>
<gene>
    <name evidence="1" type="ORF">ANCCEY_13026</name>
</gene>
<reference evidence="1 2" key="1">
    <citation type="submission" date="2013-05" db="EMBL/GenBank/DDBJ databases">
        <title>Draft genome of the parasitic nematode Anyclostoma ceylanicum.</title>
        <authorList>
            <person name="Mitreva M."/>
        </authorList>
    </citation>
    <scope>NUCLEOTIDE SEQUENCE [LARGE SCALE GENOMIC DNA]</scope>
</reference>